<dbReference type="Gene3D" id="3.20.20.10">
    <property type="entry name" value="Alanine racemase"/>
    <property type="match status" value="1"/>
</dbReference>
<dbReference type="PANTHER" id="PTHR30511">
    <property type="entry name" value="ALANINE RACEMASE"/>
    <property type="match status" value="1"/>
</dbReference>
<keyword evidence="3 4" id="KW-0413">Isomerase</keyword>
<feature type="active site" description="Proton acceptor; specific for D-alanine" evidence="4">
    <location>
        <position position="407"/>
    </location>
</feature>
<evidence type="ECO:0000256" key="1">
    <source>
        <dbReference type="ARBA" id="ARBA00001933"/>
    </source>
</evidence>
<comment type="cofactor">
    <cofactor evidence="1 4 5">
        <name>pyridoxal 5'-phosphate</name>
        <dbReference type="ChEBI" id="CHEBI:597326"/>
    </cofactor>
</comment>
<keyword evidence="8" id="KW-0472">Membrane</keyword>
<dbReference type="InterPro" id="IPR029066">
    <property type="entry name" value="PLP-binding_barrel"/>
</dbReference>
<evidence type="ECO:0000313" key="11">
    <source>
        <dbReference type="Proteomes" id="UP000823912"/>
    </source>
</evidence>
<dbReference type="InterPro" id="IPR001608">
    <property type="entry name" value="Ala_racemase_N"/>
</dbReference>
<dbReference type="GO" id="GO:0030170">
    <property type="term" value="F:pyridoxal phosphate binding"/>
    <property type="evidence" value="ECO:0007669"/>
    <property type="project" value="UniProtKB-UniRule"/>
</dbReference>
<feature type="transmembrane region" description="Helical" evidence="8">
    <location>
        <begin position="156"/>
        <end position="176"/>
    </location>
</feature>
<dbReference type="NCBIfam" id="NF033131">
    <property type="entry name" value="vanT-G-Cterm"/>
    <property type="match status" value="1"/>
</dbReference>
<evidence type="ECO:0000256" key="4">
    <source>
        <dbReference type="HAMAP-Rule" id="MF_01201"/>
    </source>
</evidence>
<feature type="transmembrane region" description="Helical" evidence="8">
    <location>
        <begin position="285"/>
        <end position="305"/>
    </location>
</feature>
<dbReference type="SUPFAM" id="SSF51419">
    <property type="entry name" value="PLP-binding barrel"/>
    <property type="match status" value="1"/>
</dbReference>
<feature type="binding site" evidence="4 6">
    <location>
        <position position="501"/>
    </location>
    <ligand>
        <name>substrate</name>
    </ligand>
</feature>
<feature type="region of interest" description="Disordered" evidence="7">
    <location>
        <begin position="715"/>
        <end position="741"/>
    </location>
</feature>
<comment type="function">
    <text evidence="4">Catalyzes the interconversion of L-alanine and D-alanine. May also act on other amino acids.</text>
</comment>
<keyword evidence="8" id="KW-1133">Transmembrane helix</keyword>
<organism evidence="10 11">
    <name type="scientific">Candidatus Pullilachnospira gallistercoris</name>
    <dbReference type="NCBI Taxonomy" id="2840911"/>
    <lineage>
        <taxon>Bacteria</taxon>
        <taxon>Bacillati</taxon>
        <taxon>Bacillota</taxon>
        <taxon>Clostridia</taxon>
        <taxon>Lachnospirales</taxon>
        <taxon>Lachnospiraceae</taxon>
        <taxon>Lachnospiraceae incertae sedis</taxon>
        <taxon>Candidatus Pullilachnospira</taxon>
    </lineage>
</organism>
<dbReference type="GO" id="GO:0008784">
    <property type="term" value="F:alanine racemase activity"/>
    <property type="evidence" value="ECO:0007669"/>
    <property type="project" value="UniProtKB-UniRule"/>
</dbReference>
<feature type="transmembrane region" description="Helical" evidence="8">
    <location>
        <begin position="129"/>
        <end position="147"/>
    </location>
</feature>
<protein>
    <recommendedName>
        <fullName evidence="4">Alanine racemase</fullName>
        <ecNumber evidence="4">5.1.1.1</ecNumber>
    </recommendedName>
</protein>
<dbReference type="Pfam" id="PF00842">
    <property type="entry name" value="Ala_racemase_C"/>
    <property type="match status" value="1"/>
</dbReference>
<feature type="compositionally biased region" description="Basic and acidic residues" evidence="7">
    <location>
        <begin position="715"/>
        <end position="732"/>
    </location>
</feature>
<dbReference type="NCBIfam" id="TIGR00492">
    <property type="entry name" value="alr"/>
    <property type="match status" value="1"/>
</dbReference>
<sequence length="762" mass="84835">MRQRQAYTGIDIFRWAAAFLIVAIHTSPLASFSETGDFILTRVIARVAVPFFLMTSGFFLLGGKPSGDRQTCARRTGEEKLWRLLKKTAVIYGAAILLYLPLNIYNGYFSGGHLPGKILKDLLFDGTMYHLWYLPAAMLGAVIAWYARKRMGYPGALLLTAALYIIGCFGDSYYGLAERIPWLREGYGQLFQVSDYTRNGIFYAPVFLILGGMLSDRGRTLAKRQSLAAFLVSFGLMLAEALTLRQFHLQRHDSMYLFLLPAAFFLFGWLLTFRGRRIVFLRDSAMLIYLLHPMMIVVVRMAARLTGLWPLLVENSLVHYLAVCISTLLVSLLLLRFWDGGKKRFRTLFSGKSPGKGGKGEKDHKGGLQGNRQGRAWLEISRENLRHNVEELKKIMPEGCRLMAVVKAEAYGHGGVETATLLAEMGVDAFATATLEEAIEIRKSGVRGEILILGYTDPKRAWELHRYRLTQTAISYRYARKLDAQGVPVDVHLKIDTGMHRLGIESRKTEEIADVFSMGNLQVSGMYTHLCCADSRDPKDIAFTRRQIADFYGVVEYLREAGIEVPRLHIQSSYGLLNYPELRCDYVRIGIALYGVLSSPGDQTVVKADLRPALALKTRVVLIRQVPKGETVGYGRTFTAERDSRIAILPVGYADGYPRSLSGGGGSVRIRGTCFPVAGRICMDQLAVDITGAEDIREGDIATLIGCEELSGKKGADERERTLREPSAEESKTATPQVAANSGSISNELLSRMGMRLPRVVV</sequence>
<feature type="transmembrane region" description="Helical" evidence="8">
    <location>
        <begin position="89"/>
        <end position="109"/>
    </location>
</feature>
<evidence type="ECO:0000256" key="6">
    <source>
        <dbReference type="PIRSR" id="PIRSR600821-52"/>
    </source>
</evidence>
<feature type="domain" description="Alanine racemase C-terminal" evidence="9">
    <location>
        <begin position="613"/>
        <end position="762"/>
    </location>
</feature>
<evidence type="ECO:0000256" key="8">
    <source>
        <dbReference type="SAM" id="Phobius"/>
    </source>
</evidence>
<dbReference type="SUPFAM" id="SSF50621">
    <property type="entry name" value="Alanine racemase C-terminal domain-like"/>
    <property type="match status" value="1"/>
</dbReference>
<reference evidence="10" key="2">
    <citation type="journal article" date="2021" name="PeerJ">
        <title>Extensive microbial diversity within the chicken gut microbiome revealed by metagenomics and culture.</title>
        <authorList>
            <person name="Gilroy R."/>
            <person name="Ravi A."/>
            <person name="Getino M."/>
            <person name="Pursley I."/>
            <person name="Horton D.L."/>
            <person name="Alikhan N.F."/>
            <person name="Baker D."/>
            <person name="Gharbi K."/>
            <person name="Hall N."/>
            <person name="Watson M."/>
            <person name="Adriaenssens E.M."/>
            <person name="Foster-Nyarko E."/>
            <person name="Jarju S."/>
            <person name="Secka A."/>
            <person name="Antonio M."/>
            <person name="Oren A."/>
            <person name="Chaudhuri R.R."/>
            <person name="La Ragione R."/>
            <person name="Hildebrand F."/>
            <person name="Pallen M.J."/>
        </authorList>
    </citation>
    <scope>NUCLEOTIDE SEQUENCE</scope>
    <source>
        <strain evidence="10">ChiSjej5B23-6657</strain>
    </source>
</reference>
<dbReference type="GO" id="GO:0005829">
    <property type="term" value="C:cytosol"/>
    <property type="evidence" value="ECO:0007669"/>
    <property type="project" value="TreeGrafter"/>
</dbReference>
<accession>A0A9D1JAT8</accession>
<dbReference type="InterPro" id="IPR009006">
    <property type="entry name" value="Ala_racemase/Decarboxylase_C"/>
</dbReference>
<dbReference type="Gene3D" id="2.40.37.10">
    <property type="entry name" value="Lyase, Ornithine Decarboxylase, Chain A, domain 1"/>
    <property type="match status" value="1"/>
</dbReference>
<dbReference type="PRINTS" id="PR00992">
    <property type="entry name" value="ALARACEMASE"/>
</dbReference>
<feature type="transmembrane region" description="Helical" evidence="8">
    <location>
        <begin position="317"/>
        <end position="338"/>
    </location>
</feature>
<dbReference type="EC" id="5.1.1.1" evidence="4"/>
<keyword evidence="8" id="KW-0812">Transmembrane</keyword>
<comment type="similarity">
    <text evidence="4">Belongs to the alanine racemase family.</text>
</comment>
<reference evidence="10" key="1">
    <citation type="submission" date="2020-10" db="EMBL/GenBank/DDBJ databases">
        <authorList>
            <person name="Gilroy R."/>
        </authorList>
    </citation>
    <scope>NUCLEOTIDE SEQUENCE</scope>
    <source>
        <strain evidence="10">ChiSjej5B23-6657</strain>
    </source>
</reference>
<name>A0A9D1JAT8_9FIRM</name>
<proteinExistence type="inferred from homology"/>
<dbReference type="FunFam" id="3.20.20.10:FF:000002">
    <property type="entry name" value="Alanine racemase"/>
    <property type="match status" value="1"/>
</dbReference>
<evidence type="ECO:0000256" key="3">
    <source>
        <dbReference type="ARBA" id="ARBA00023235"/>
    </source>
</evidence>
<dbReference type="PANTHER" id="PTHR30511:SF0">
    <property type="entry name" value="ALANINE RACEMASE, CATABOLIC-RELATED"/>
    <property type="match status" value="1"/>
</dbReference>
<evidence type="ECO:0000256" key="5">
    <source>
        <dbReference type="PIRSR" id="PIRSR600821-50"/>
    </source>
</evidence>
<gene>
    <name evidence="10" type="primary">vanT</name>
    <name evidence="10" type="ORF">IAA55_06035</name>
</gene>
<dbReference type="SMART" id="SM01005">
    <property type="entry name" value="Ala_racemase_C"/>
    <property type="match status" value="1"/>
</dbReference>
<keyword evidence="2 4" id="KW-0663">Pyridoxal phosphate</keyword>
<comment type="catalytic activity">
    <reaction evidence="4">
        <text>L-alanine = D-alanine</text>
        <dbReference type="Rhea" id="RHEA:20249"/>
        <dbReference type="ChEBI" id="CHEBI:57416"/>
        <dbReference type="ChEBI" id="CHEBI:57972"/>
        <dbReference type="EC" id="5.1.1.1"/>
    </reaction>
</comment>
<evidence type="ECO:0000259" key="9">
    <source>
        <dbReference type="SMART" id="SM01005"/>
    </source>
</evidence>
<feature type="transmembrane region" description="Helical" evidence="8">
    <location>
        <begin position="254"/>
        <end position="273"/>
    </location>
</feature>
<evidence type="ECO:0000256" key="2">
    <source>
        <dbReference type="ARBA" id="ARBA00022898"/>
    </source>
</evidence>
<dbReference type="HAMAP" id="MF_01201">
    <property type="entry name" value="Ala_racemase"/>
    <property type="match status" value="1"/>
</dbReference>
<dbReference type="GO" id="GO:0030632">
    <property type="term" value="P:D-alanine biosynthetic process"/>
    <property type="evidence" value="ECO:0007669"/>
    <property type="project" value="UniProtKB-UniRule"/>
</dbReference>
<comment type="pathway">
    <text evidence="4">Amino-acid biosynthesis; D-alanine biosynthesis; D-alanine from L-alanine: step 1/1.</text>
</comment>
<feature type="transmembrane region" description="Helical" evidence="8">
    <location>
        <begin position="43"/>
        <end position="61"/>
    </location>
</feature>
<feature type="transmembrane region" description="Helical" evidence="8">
    <location>
        <begin position="196"/>
        <end position="215"/>
    </location>
</feature>
<dbReference type="Pfam" id="PF01168">
    <property type="entry name" value="Ala_racemase_N"/>
    <property type="match status" value="1"/>
</dbReference>
<feature type="active site" description="Proton acceptor; specific for L-alanine" evidence="4">
    <location>
        <position position="634"/>
    </location>
</feature>
<dbReference type="AlphaFoldDB" id="A0A9D1JAT8"/>
<feature type="transmembrane region" description="Helical" evidence="8">
    <location>
        <begin position="227"/>
        <end position="248"/>
    </location>
</feature>
<dbReference type="InterPro" id="IPR020622">
    <property type="entry name" value="Ala_racemase_pyridoxalP-BS"/>
</dbReference>
<comment type="caution">
    <text evidence="10">The sequence shown here is derived from an EMBL/GenBank/DDBJ whole genome shotgun (WGS) entry which is preliminary data.</text>
</comment>
<dbReference type="Proteomes" id="UP000823912">
    <property type="component" value="Unassembled WGS sequence"/>
</dbReference>
<feature type="transmembrane region" description="Helical" evidence="8">
    <location>
        <begin position="12"/>
        <end position="31"/>
    </location>
</feature>
<dbReference type="Pfam" id="PF01757">
    <property type="entry name" value="Acyl_transf_3"/>
    <property type="match status" value="1"/>
</dbReference>
<dbReference type="InterPro" id="IPR000821">
    <property type="entry name" value="Ala_racemase"/>
</dbReference>
<dbReference type="EMBL" id="DVHM01000098">
    <property type="protein sequence ID" value="HIR70820.1"/>
    <property type="molecule type" value="Genomic_DNA"/>
</dbReference>
<dbReference type="PROSITE" id="PS00395">
    <property type="entry name" value="ALANINE_RACEMASE"/>
    <property type="match status" value="1"/>
</dbReference>
<dbReference type="InterPro" id="IPR002656">
    <property type="entry name" value="Acyl_transf_3_dom"/>
</dbReference>
<evidence type="ECO:0000313" key="10">
    <source>
        <dbReference type="EMBL" id="HIR70820.1"/>
    </source>
</evidence>
<dbReference type="InterPro" id="IPR011079">
    <property type="entry name" value="Ala_racemase_C"/>
</dbReference>
<feature type="modified residue" description="N6-(pyridoxal phosphate)lysine" evidence="4 5">
    <location>
        <position position="407"/>
    </location>
</feature>
<feature type="region of interest" description="Disordered" evidence="7">
    <location>
        <begin position="349"/>
        <end position="370"/>
    </location>
</feature>
<dbReference type="GO" id="GO:0016747">
    <property type="term" value="F:acyltransferase activity, transferring groups other than amino-acyl groups"/>
    <property type="evidence" value="ECO:0007669"/>
    <property type="project" value="InterPro"/>
</dbReference>
<feature type="binding site" evidence="4 6">
    <location>
        <position position="683"/>
    </location>
    <ligand>
        <name>substrate</name>
    </ligand>
</feature>
<evidence type="ECO:0000256" key="7">
    <source>
        <dbReference type="SAM" id="MobiDB-lite"/>
    </source>
</evidence>